<feature type="region of interest" description="Disordered" evidence="1">
    <location>
        <begin position="343"/>
        <end position="365"/>
    </location>
</feature>
<dbReference type="PANTHER" id="PTHR33119">
    <property type="entry name" value="IFI3P"/>
    <property type="match status" value="1"/>
</dbReference>
<evidence type="ECO:0000313" key="4">
    <source>
        <dbReference type="EMBL" id="KAE9975406.1"/>
    </source>
</evidence>
<proteinExistence type="predicted"/>
<dbReference type="InterPro" id="IPR049207">
    <property type="entry name" value="DUF4246_N"/>
</dbReference>
<evidence type="ECO:0000256" key="1">
    <source>
        <dbReference type="SAM" id="MobiDB-lite"/>
    </source>
</evidence>
<dbReference type="Pfam" id="PF14033">
    <property type="entry name" value="DUF4246"/>
    <property type="match status" value="1"/>
</dbReference>
<evidence type="ECO:0000259" key="3">
    <source>
        <dbReference type="Pfam" id="PF21666"/>
    </source>
</evidence>
<name>A0A8H3URJ8_VENIN</name>
<organism evidence="4 5">
    <name type="scientific">Venturia inaequalis</name>
    <name type="common">Apple scab fungus</name>
    <dbReference type="NCBI Taxonomy" id="5025"/>
    <lineage>
        <taxon>Eukaryota</taxon>
        <taxon>Fungi</taxon>
        <taxon>Dikarya</taxon>
        <taxon>Ascomycota</taxon>
        <taxon>Pezizomycotina</taxon>
        <taxon>Dothideomycetes</taxon>
        <taxon>Pleosporomycetidae</taxon>
        <taxon>Venturiales</taxon>
        <taxon>Venturiaceae</taxon>
        <taxon>Venturia</taxon>
    </lineage>
</organism>
<dbReference type="Proteomes" id="UP000447873">
    <property type="component" value="Unassembled WGS sequence"/>
</dbReference>
<accession>A0A8H3URJ8</accession>
<dbReference type="PANTHER" id="PTHR33119:SF1">
    <property type="entry name" value="FE2OG DIOXYGENASE DOMAIN-CONTAINING PROTEIN"/>
    <property type="match status" value="1"/>
</dbReference>
<evidence type="ECO:0000259" key="2">
    <source>
        <dbReference type="Pfam" id="PF14033"/>
    </source>
</evidence>
<reference evidence="4 5" key="1">
    <citation type="submission" date="2018-12" db="EMBL/GenBank/DDBJ databases">
        <title>Venturia inaequalis Genome Resource.</title>
        <authorList>
            <person name="Lichtner F.J."/>
        </authorList>
    </citation>
    <scope>NUCLEOTIDE SEQUENCE [LARGE SCALE GENOMIC DNA]</scope>
    <source>
        <strain evidence="4 5">120213</strain>
    </source>
</reference>
<gene>
    <name evidence="4" type="ORF">EG328_003194</name>
</gene>
<dbReference type="InterPro" id="IPR025340">
    <property type="entry name" value="DUF4246"/>
</dbReference>
<feature type="domain" description="DUF4246" evidence="3">
    <location>
        <begin position="6"/>
        <end position="76"/>
    </location>
</feature>
<comment type="caution">
    <text evidence="4">The sequence shown here is derived from an EMBL/GenBank/DDBJ whole genome shotgun (WGS) entry which is preliminary data.</text>
</comment>
<dbReference type="InterPro" id="IPR049192">
    <property type="entry name" value="DUF4246_C"/>
</dbReference>
<dbReference type="Pfam" id="PF21666">
    <property type="entry name" value="DUF4246_N"/>
    <property type="match status" value="1"/>
</dbReference>
<dbReference type="EMBL" id="WNWS01000195">
    <property type="protein sequence ID" value="KAE9975406.1"/>
    <property type="molecule type" value="Genomic_DNA"/>
</dbReference>
<protein>
    <submittedName>
        <fullName evidence="4">Uncharacterized protein</fullName>
    </submittedName>
</protein>
<evidence type="ECO:0000313" key="5">
    <source>
        <dbReference type="Proteomes" id="UP000447873"/>
    </source>
</evidence>
<feature type="domain" description="DUF4246" evidence="2">
    <location>
        <begin position="139"/>
        <end position="595"/>
    </location>
</feature>
<sequence>MAIQEYPGLGLEIRFAPEDDRGFHPIGAHGSCRASGSDVLPVRELAMMSVMDRLTDKPDWHKKVFDEEIVSKWRKEAMAIPDEQFHVLATRGKSHYWDTERDTQQGDPDIPALKGVMTENSFNCVGQIPSYLSVVLTLLEKCVEELRSKAKYFEKSCLIPTLDASATVVKSDNLVPTELRNALSKAFCTLKRDQKSSPDWHPNSGEMVQDLVHPSMFPLVYGCSKVIKEEVVGVDDAIPRWAGKGDLIPKDEVAAPSQRLRIASFNVGGGEVPPQYWSDTYQWLPANLAYQEDGKVKFTSYINNLHPTRYSGIYEAVQSLIDIAIPAWDQCLTPAEGYNEKQGAGRLSSRFSLQDNPSDENPDNWIPSDPQEFANIEVNWDQTGQDRVEFEPEWDDETEKKWELLRKPVIPEPSFEDVNYTPSTGSRLRERFAESGLQIIVKLASIELTPEKPEFPVGGWHIEGQMNEHICATALYYLDSENITDSNLSFRMQTDAYLSDDVSVGQGAYHWLEQIWGTCLGHGAPCLQNYGSVDTRQGRLLAFPNVFQHQVSSFRLQDPTKPGHRRFIALWLVDPFQRIISTANVPPQQMHWWLDSVLGETSESRKEALSKLPAELTMLMKEKGLDAEALPEAKLPQELMALTTQYFNADGEGLLMSLEEAKEHRLKLMAERSAFVETADDGYHQHSYGFCEH</sequence>
<dbReference type="AlphaFoldDB" id="A0A8H3URJ8"/>